<evidence type="ECO:0000259" key="5">
    <source>
        <dbReference type="Pfam" id="PF04085"/>
    </source>
</evidence>
<name>A0A7M2WQL2_9BACT</name>
<evidence type="ECO:0000256" key="3">
    <source>
        <dbReference type="ARBA" id="ARBA00022960"/>
    </source>
</evidence>
<dbReference type="InterPro" id="IPR055342">
    <property type="entry name" value="MreC_beta-barrel_core"/>
</dbReference>
<dbReference type="PANTHER" id="PTHR34138:SF1">
    <property type="entry name" value="CELL SHAPE-DETERMINING PROTEIN MREC"/>
    <property type="match status" value="1"/>
</dbReference>
<dbReference type="PANTHER" id="PTHR34138">
    <property type="entry name" value="CELL SHAPE-DETERMINING PROTEIN MREC"/>
    <property type="match status" value="1"/>
</dbReference>
<accession>A0A7M2WQL2</accession>
<proteinExistence type="inferred from homology"/>
<feature type="domain" description="Rod shape-determining protein MreC beta-barrel core" evidence="5">
    <location>
        <begin position="117"/>
        <end position="285"/>
    </location>
</feature>
<dbReference type="AlphaFoldDB" id="A0A7M2WQL2"/>
<evidence type="ECO:0000256" key="4">
    <source>
        <dbReference type="ARBA" id="ARBA00032089"/>
    </source>
</evidence>
<dbReference type="InterPro" id="IPR042177">
    <property type="entry name" value="Cell/Rod_1"/>
</dbReference>
<gene>
    <name evidence="6" type="ORF">IPV69_16030</name>
</gene>
<organism evidence="6 7">
    <name type="scientific">Humisphaera borealis</name>
    <dbReference type="NCBI Taxonomy" id="2807512"/>
    <lineage>
        <taxon>Bacteria</taxon>
        <taxon>Pseudomonadati</taxon>
        <taxon>Planctomycetota</taxon>
        <taxon>Phycisphaerae</taxon>
        <taxon>Tepidisphaerales</taxon>
        <taxon>Tepidisphaeraceae</taxon>
        <taxon>Humisphaera</taxon>
    </lineage>
</organism>
<keyword evidence="3" id="KW-0133">Cell shape</keyword>
<keyword evidence="7" id="KW-1185">Reference proteome</keyword>
<dbReference type="EMBL" id="CP063458">
    <property type="protein sequence ID" value="QOV87788.1"/>
    <property type="molecule type" value="Genomic_DNA"/>
</dbReference>
<evidence type="ECO:0000256" key="1">
    <source>
        <dbReference type="ARBA" id="ARBA00009369"/>
    </source>
</evidence>
<protein>
    <recommendedName>
        <fullName evidence="2">Cell shape-determining protein MreC</fullName>
    </recommendedName>
    <alternativeName>
        <fullName evidence="4">Cell shape protein MreC</fullName>
    </alternativeName>
</protein>
<dbReference type="Pfam" id="PF04085">
    <property type="entry name" value="MreC"/>
    <property type="match status" value="1"/>
</dbReference>
<dbReference type="GO" id="GO:0008360">
    <property type="term" value="P:regulation of cell shape"/>
    <property type="evidence" value="ECO:0007669"/>
    <property type="project" value="UniProtKB-KW"/>
</dbReference>
<evidence type="ECO:0000313" key="7">
    <source>
        <dbReference type="Proteomes" id="UP000593765"/>
    </source>
</evidence>
<dbReference type="KEGG" id="hbs:IPV69_16030"/>
<sequence>MRFNQVFYLLLVLSAVSAFVLPHRLSDRFRPFAGTLLTPVAQPSRSMAAWLSGRGGGPVAPTDPRPADAVVSENIDLKQSVAKLTFDLNELRKVNAEREKLGDIRDLCTPVTVIGSESTARQILMLRSSSLAGLTKGMAVLHERDIVGVLDNVGPASAQVRLVSDPKSSVRAHFASFVKAAAAPGQPVSDDELPVQFVRLNLPAMLVEGAGNGRMLCRHIALTDAEKAGLAEGAWVVVDDPDWPKEVQGRRVGVVKKINKGAKMMAEIEIRPEVDLLRLKEVMVLTRGR</sequence>
<evidence type="ECO:0000313" key="6">
    <source>
        <dbReference type="EMBL" id="QOV87788.1"/>
    </source>
</evidence>
<dbReference type="InterPro" id="IPR007221">
    <property type="entry name" value="MreC"/>
</dbReference>
<dbReference type="Gene3D" id="2.40.10.340">
    <property type="entry name" value="Rod shape-determining protein MreC, domain 1"/>
    <property type="match status" value="1"/>
</dbReference>
<dbReference type="Gene3D" id="2.40.10.350">
    <property type="entry name" value="Rod shape-determining protein MreC, domain 2"/>
    <property type="match status" value="1"/>
</dbReference>
<comment type="similarity">
    <text evidence="1">Belongs to the MreC family.</text>
</comment>
<dbReference type="InterPro" id="IPR042175">
    <property type="entry name" value="Cell/Rod_MreC_2"/>
</dbReference>
<dbReference type="Proteomes" id="UP000593765">
    <property type="component" value="Chromosome"/>
</dbReference>
<dbReference type="GO" id="GO:0005886">
    <property type="term" value="C:plasma membrane"/>
    <property type="evidence" value="ECO:0007669"/>
    <property type="project" value="TreeGrafter"/>
</dbReference>
<evidence type="ECO:0000256" key="2">
    <source>
        <dbReference type="ARBA" id="ARBA00013855"/>
    </source>
</evidence>
<reference evidence="6 7" key="1">
    <citation type="submission" date="2020-10" db="EMBL/GenBank/DDBJ databases">
        <title>Wide distribution of Phycisphaera-like planctomycetes from WD2101 soil group in peatlands and genome analysis of the first cultivated representative.</title>
        <authorList>
            <person name="Dedysh S.N."/>
            <person name="Beletsky A.V."/>
            <person name="Ivanova A."/>
            <person name="Kulichevskaya I.S."/>
            <person name="Suzina N.E."/>
            <person name="Philippov D.A."/>
            <person name="Rakitin A.L."/>
            <person name="Mardanov A.V."/>
            <person name="Ravin N.V."/>
        </authorList>
    </citation>
    <scope>NUCLEOTIDE SEQUENCE [LARGE SCALE GENOMIC DNA]</scope>
    <source>
        <strain evidence="6 7">M1803</strain>
    </source>
</reference>
<dbReference type="RefSeq" id="WP_206290698.1">
    <property type="nucleotide sequence ID" value="NZ_CP063458.1"/>
</dbReference>